<dbReference type="EMBL" id="CABVGP010000001">
    <property type="protein sequence ID" value="VVJ17251.1"/>
    <property type="molecule type" value="Genomic_DNA"/>
</dbReference>
<accession>A0A6I8LJK6</accession>
<evidence type="ECO:0000313" key="3">
    <source>
        <dbReference type="Proteomes" id="UP000399805"/>
    </source>
</evidence>
<evidence type="ECO:0000313" key="2">
    <source>
        <dbReference type="EMBL" id="VVJ17251.1"/>
    </source>
</evidence>
<dbReference type="Proteomes" id="UP000399805">
    <property type="component" value="Unassembled WGS sequence"/>
</dbReference>
<feature type="compositionally biased region" description="Basic and acidic residues" evidence="1">
    <location>
        <begin position="113"/>
        <end position="127"/>
    </location>
</feature>
<feature type="region of interest" description="Disordered" evidence="1">
    <location>
        <begin position="102"/>
        <end position="164"/>
    </location>
</feature>
<organism evidence="2 3">
    <name type="scientific">Amycolatopsis camponoti</name>
    <dbReference type="NCBI Taxonomy" id="2606593"/>
    <lineage>
        <taxon>Bacteria</taxon>
        <taxon>Bacillati</taxon>
        <taxon>Actinomycetota</taxon>
        <taxon>Actinomycetes</taxon>
        <taxon>Pseudonocardiales</taxon>
        <taxon>Pseudonocardiaceae</taxon>
        <taxon>Amycolatopsis</taxon>
    </lineage>
</organism>
<gene>
    <name evidence="2" type="ORF">AA23TX_02272</name>
</gene>
<reference evidence="2 3" key="1">
    <citation type="submission" date="2019-09" db="EMBL/GenBank/DDBJ databases">
        <authorList>
            <person name="Leyn A S."/>
        </authorList>
    </citation>
    <scope>NUCLEOTIDE SEQUENCE [LARGE SCALE GENOMIC DNA]</scope>
    <source>
        <strain evidence="2">AA231_1</strain>
    </source>
</reference>
<evidence type="ECO:0000256" key="1">
    <source>
        <dbReference type="SAM" id="MobiDB-lite"/>
    </source>
</evidence>
<dbReference type="AlphaFoldDB" id="A0A6I8LJK6"/>
<sequence length="345" mass="38330">MGHYPNCERAQSRRCRCTMCWGTQHGWKDAVKLAKDPDPAVRRDFRIKVDDAWRAAFVGKRNANQRPSQRISYPKKIAGIDSAIADLVEWLAQDLAAAGTVPAGTSPAIDGESPLHSEETQQHRTSPDDPADDAAPSGRSSIDGISDTRAAPDTTHPQAVLSNEGPVVTRVEELGDVLAEHVLKDIERAVAGPVSKEVKVALADHFWCDLFAQLAHVLDEGVKLFDKVPDKVTDLIIKSRRASERLPLEDLIIKTAVKSVWKFVQGLSLFGWVIQVRKFLPVVRVLAVFICKAPERHKAVVEYCLDPLREQLTSETKERLAKVLREWLPEITAEVARRKKDLPPG</sequence>
<proteinExistence type="predicted"/>
<name>A0A6I8LJK6_9PSEU</name>
<protein>
    <submittedName>
        <fullName evidence="2">Uncharacterized protein</fullName>
    </submittedName>
</protein>
<keyword evidence="3" id="KW-1185">Reference proteome</keyword>